<evidence type="ECO:0000256" key="4">
    <source>
        <dbReference type="ARBA" id="ARBA00022475"/>
    </source>
</evidence>
<evidence type="ECO:0000259" key="11">
    <source>
        <dbReference type="PROSITE" id="PS50109"/>
    </source>
</evidence>
<sequence length="407" mass="45291">MSRLFLHFYLFISLVLIGVGWTVERIWQETQSQVPPWVMLVADNLAGQLSTQSLPQAQLSSALPATLLPAGSILWSEAEHAALEAGQVVPLFTRDQVFFYTMQQGELWQLGPTDLSESTVPSYWFSLLFLGLLAIAVWLWLWPVARDIQKLKQQLSDPAGTAAVPVRSFIAPIAISFEQMRQQIQRLLGLQREMTQAVSHELRTPLARLSFALELSALAQDEKQLMLNDVKELEQLVDEMLDYARLESAQPQLKMQQVDLSELLQNLVEKLSPLPGAAIELHLSNSCVYACDGHYLERAVQNLLVNAKRFAHSKVLLVLEPAASGIEIGVEDDGPGIAPEKRAEILKPFVRLDPSRQKGFGGFGLGLAIVCRVLEWHKANIEVGESRLGGASFRIKLPSEPRSDGRM</sequence>
<dbReference type="InterPro" id="IPR005467">
    <property type="entry name" value="His_kinase_dom"/>
</dbReference>
<keyword evidence="10" id="KW-0472">Membrane</keyword>
<dbReference type="Pfam" id="PF00512">
    <property type="entry name" value="HisKA"/>
    <property type="match status" value="1"/>
</dbReference>
<dbReference type="SMART" id="SM00388">
    <property type="entry name" value="HisKA"/>
    <property type="match status" value="1"/>
</dbReference>
<dbReference type="PANTHER" id="PTHR44936:SF10">
    <property type="entry name" value="SENSOR PROTEIN RSTB"/>
    <property type="match status" value="1"/>
</dbReference>
<keyword evidence="7" id="KW-0547">Nucleotide-binding</keyword>
<accession>A0ABU1W194</accession>
<dbReference type="InterPro" id="IPR036097">
    <property type="entry name" value="HisK_dim/P_sf"/>
</dbReference>
<evidence type="ECO:0000256" key="1">
    <source>
        <dbReference type="ARBA" id="ARBA00000085"/>
    </source>
</evidence>
<gene>
    <name evidence="12" type="ORF">J2W69_002693</name>
</gene>
<dbReference type="Proteomes" id="UP001257909">
    <property type="component" value="Unassembled WGS sequence"/>
</dbReference>
<keyword evidence="10" id="KW-0812">Transmembrane</keyword>
<dbReference type="SMART" id="SM00387">
    <property type="entry name" value="HATPase_c"/>
    <property type="match status" value="1"/>
</dbReference>
<comment type="catalytic activity">
    <reaction evidence="1">
        <text>ATP + protein L-histidine = ADP + protein N-phospho-L-histidine.</text>
        <dbReference type="EC" id="2.7.13.3"/>
    </reaction>
</comment>
<dbReference type="InterPro" id="IPR003661">
    <property type="entry name" value="HisK_dim/P_dom"/>
</dbReference>
<evidence type="ECO:0000256" key="2">
    <source>
        <dbReference type="ARBA" id="ARBA00004651"/>
    </source>
</evidence>
<protein>
    <recommendedName>
        <fullName evidence="3">histidine kinase</fullName>
        <ecNumber evidence="3">2.7.13.3</ecNumber>
    </recommendedName>
</protein>
<evidence type="ECO:0000313" key="13">
    <source>
        <dbReference type="Proteomes" id="UP001257909"/>
    </source>
</evidence>
<dbReference type="RefSeq" id="WP_310279302.1">
    <property type="nucleotide sequence ID" value="NZ_JAVDWR010000009.1"/>
</dbReference>
<comment type="subcellular location">
    <subcellularLocation>
        <location evidence="2">Cell membrane</location>
        <topology evidence="2">Multi-pass membrane protein</topology>
    </subcellularLocation>
</comment>
<dbReference type="SUPFAM" id="SSF55874">
    <property type="entry name" value="ATPase domain of HSP90 chaperone/DNA topoisomerase II/histidine kinase"/>
    <property type="match status" value="1"/>
</dbReference>
<evidence type="ECO:0000256" key="3">
    <source>
        <dbReference type="ARBA" id="ARBA00012438"/>
    </source>
</evidence>
<dbReference type="CDD" id="cd00082">
    <property type="entry name" value="HisKA"/>
    <property type="match status" value="1"/>
</dbReference>
<dbReference type="Pfam" id="PF02518">
    <property type="entry name" value="HATPase_c"/>
    <property type="match status" value="1"/>
</dbReference>
<keyword evidence="8 12" id="KW-0418">Kinase</keyword>
<feature type="domain" description="Histidine kinase" evidence="11">
    <location>
        <begin position="197"/>
        <end position="401"/>
    </location>
</feature>
<dbReference type="Gene3D" id="3.30.565.10">
    <property type="entry name" value="Histidine kinase-like ATPase, C-terminal domain"/>
    <property type="match status" value="1"/>
</dbReference>
<evidence type="ECO:0000256" key="9">
    <source>
        <dbReference type="ARBA" id="ARBA00022840"/>
    </source>
</evidence>
<dbReference type="EC" id="2.7.13.3" evidence="3"/>
<evidence type="ECO:0000256" key="5">
    <source>
        <dbReference type="ARBA" id="ARBA00022553"/>
    </source>
</evidence>
<dbReference type="SUPFAM" id="SSF47384">
    <property type="entry name" value="Homodimeric domain of signal transducing histidine kinase"/>
    <property type="match status" value="1"/>
</dbReference>
<dbReference type="EMBL" id="JAVDWR010000009">
    <property type="protein sequence ID" value="MDR7121736.1"/>
    <property type="molecule type" value="Genomic_DNA"/>
</dbReference>
<reference evidence="12 13" key="1">
    <citation type="submission" date="2023-07" db="EMBL/GenBank/DDBJ databases">
        <title>Sorghum-associated microbial communities from plants grown in Nebraska, USA.</title>
        <authorList>
            <person name="Schachtman D."/>
        </authorList>
    </citation>
    <scope>NUCLEOTIDE SEQUENCE [LARGE SCALE GENOMIC DNA]</scope>
    <source>
        <strain evidence="12 13">4138</strain>
    </source>
</reference>
<keyword evidence="6 12" id="KW-0808">Transferase</keyword>
<evidence type="ECO:0000256" key="8">
    <source>
        <dbReference type="ARBA" id="ARBA00022777"/>
    </source>
</evidence>
<keyword evidence="5" id="KW-0597">Phosphoprotein</keyword>
<evidence type="ECO:0000256" key="7">
    <source>
        <dbReference type="ARBA" id="ARBA00022741"/>
    </source>
</evidence>
<dbReference type="InterPro" id="IPR004358">
    <property type="entry name" value="Sig_transdc_His_kin-like_C"/>
</dbReference>
<evidence type="ECO:0000313" key="12">
    <source>
        <dbReference type="EMBL" id="MDR7121736.1"/>
    </source>
</evidence>
<keyword evidence="9" id="KW-0067">ATP-binding</keyword>
<dbReference type="PRINTS" id="PR00344">
    <property type="entry name" value="BCTRLSENSOR"/>
</dbReference>
<proteinExistence type="predicted"/>
<name>A0ABU1W194_9GAMM</name>
<keyword evidence="13" id="KW-1185">Reference proteome</keyword>
<dbReference type="Gene3D" id="1.10.287.130">
    <property type="match status" value="1"/>
</dbReference>
<dbReference type="PROSITE" id="PS50109">
    <property type="entry name" value="HIS_KIN"/>
    <property type="match status" value="1"/>
</dbReference>
<dbReference type="InterPro" id="IPR003594">
    <property type="entry name" value="HATPase_dom"/>
</dbReference>
<dbReference type="GO" id="GO:0004673">
    <property type="term" value="F:protein histidine kinase activity"/>
    <property type="evidence" value="ECO:0007669"/>
    <property type="project" value="UniProtKB-EC"/>
</dbReference>
<dbReference type="PANTHER" id="PTHR44936">
    <property type="entry name" value="SENSOR PROTEIN CREC"/>
    <property type="match status" value="1"/>
</dbReference>
<evidence type="ECO:0000256" key="6">
    <source>
        <dbReference type="ARBA" id="ARBA00022679"/>
    </source>
</evidence>
<organism evidence="12 13">
    <name type="scientific">Rheinheimera soli</name>
    <dbReference type="NCBI Taxonomy" id="443616"/>
    <lineage>
        <taxon>Bacteria</taxon>
        <taxon>Pseudomonadati</taxon>
        <taxon>Pseudomonadota</taxon>
        <taxon>Gammaproteobacteria</taxon>
        <taxon>Chromatiales</taxon>
        <taxon>Chromatiaceae</taxon>
        <taxon>Rheinheimera</taxon>
    </lineage>
</organism>
<comment type="caution">
    <text evidence="12">The sequence shown here is derived from an EMBL/GenBank/DDBJ whole genome shotgun (WGS) entry which is preliminary data.</text>
</comment>
<keyword evidence="10" id="KW-1133">Transmembrane helix</keyword>
<feature type="transmembrane region" description="Helical" evidence="10">
    <location>
        <begin position="123"/>
        <end position="142"/>
    </location>
</feature>
<dbReference type="InterPro" id="IPR050980">
    <property type="entry name" value="2C_sensor_his_kinase"/>
</dbReference>
<keyword evidence="4" id="KW-1003">Cell membrane</keyword>
<dbReference type="InterPro" id="IPR036890">
    <property type="entry name" value="HATPase_C_sf"/>
</dbReference>
<evidence type="ECO:0000256" key="10">
    <source>
        <dbReference type="SAM" id="Phobius"/>
    </source>
</evidence>